<dbReference type="Proteomes" id="UP000070444">
    <property type="component" value="Unassembled WGS sequence"/>
</dbReference>
<keyword evidence="2" id="KW-1185">Reference proteome</keyword>
<evidence type="ECO:0000313" key="2">
    <source>
        <dbReference type="Proteomes" id="UP000070444"/>
    </source>
</evidence>
<organism evidence="1 2">
    <name type="scientific">Conidiobolus coronatus (strain ATCC 28846 / CBS 209.66 / NRRL 28638)</name>
    <name type="common">Delacroixia coronata</name>
    <dbReference type="NCBI Taxonomy" id="796925"/>
    <lineage>
        <taxon>Eukaryota</taxon>
        <taxon>Fungi</taxon>
        <taxon>Fungi incertae sedis</taxon>
        <taxon>Zoopagomycota</taxon>
        <taxon>Entomophthoromycotina</taxon>
        <taxon>Entomophthoromycetes</taxon>
        <taxon>Entomophthorales</taxon>
        <taxon>Ancylistaceae</taxon>
        <taxon>Conidiobolus</taxon>
    </lineage>
</organism>
<dbReference type="EMBL" id="KQ964425">
    <property type="protein sequence ID" value="KXN74257.1"/>
    <property type="molecule type" value="Genomic_DNA"/>
</dbReference>
<dbReference type="OrthoDB" id="406631at2759"/>
<reference evidence="1 2" key="1">
    <citation type="journal article" date="2015" name="Genome Biol. Evol.">
        <title>Phylogenomic analyses indicate that early fungi evolved digesting cell walls of algal ancestors of land plants.</title>
        <authorList>
            <person name="Chang Y."/>
            <person name="Wang S."/>
            <person name="Sekimoto S."/>
            <person name="Aerts A.L."/>
            <person name="Choi C."/>
            <person name="Clum A."/>
            <person name="LaButti K.M."/>
            <person name="Lindquist E.A."/>
            <person name="Yee Ngan C."/>
            <person name="Ohm R.A."/>
            <person name="Salamov A.A."/>
            <person name="Grigoriev I.V."/>
            <person name="Spatafora J.W."/>
            <person name="Berbee M.L."/>
        </authorList>
    </citation>
    <scope>NUCLEOTIDE SEQUENCE [LARGE SCALE GENOMIC DNA]</scope>
    <source>
        <strain evidence="1 2">NRRL 28638</strain>
    </source>
</reference>
<sequence length="131" mass="14455">MSLFYSLSIFGANILTQEVKVTHEDHTLSELGRDSGCFGIGGSPVESIEVPKDTIVGVFSEEGCKGKIQLIPNTEDRNVKSLEEIIDQGTAWIQKSAELGKSFNKPITINQFGIISEAPKQDPFVSFFRFE</sequence>
<evidence type="ECO:0000313" key="1">
    <source>
        <dbReference type="EMBL" id="KXN74257.1"/>
    </source>
</evidence>
<gene>
    <name evidence="1" type="ORF">CONCODRAFT_67600</name>
</gene>
<name>A0A137PGX7_CONC2</name>
<protein>
    <submittedName>
        <fullName evidence="1">Uncharacterized protein</fullName>
    </submittedName>
</protein>
<accession>A0A137PGX7</accession>
<dbReference type="AlphaFoldDB" id="A0A137PGX7"/>
<proteinExistence type="predicted"/>